<comment type="caution">
    <text evidence="1">The sequence shown here is derived from an EMBL/GenBank/DDBJ whole genome shotgun (WGS) entry which is preliminary data.</text>
</comment>
<dbReference type="Proteomes" id="UP000007151">
    <property type="component" value="Unassembled WGS sequence"/>
</dbReference>
<reference evidence="1 2" key="1">
    <citation type="journal article" date="2011" name="Cell">
        <title>The monarch butterfly genome yields insights into long-distance migration.</title>
        <authorList>
            <person name="Zhan S."/>
            <person name="Merlin C."/>
            <person name="Boore J.L."/>
            <person name="Reppert S.M."/>
        </authorList>
    </citation>
    <scope>NUCLEOTIDE SEQUENCE [LARGE SCALE GENOMIC DNA]</scope>
    <source>
        <strain evidence="1">F-2</strain>
    </source>
</reference>
<accession>A0A212FLS8</accession>
<organism evidence="1 2">
    <name type="scientific">Danaus plexippus plexippus</name>
    <dbReference type="NCBI Taxonomy" id="278856"/>
    <lineage>
        <taxon>Eukaryota</taxon>
        <taxon>Metazoa</taxon>
        <taxon>Ecdysozoa</taxon>
        <taxon>Arthropoda</taxon>
        <taxon>Hexapoda</taxon>
        <taxon>Insecta</taxon>
        <taxon>Pterygota</taxon>
        <taxon>Neoptera</taxon>
        <taxon>Endopterygota</taxon>
        <taxon>Lepidoptera</taxon>
        <taxon>Glossata</taxon>
        <taxon>Ditrysia</taxon>
        <taxon>Papilionoidea</taxon>
        <taxon>Nymphalidae</taxon>
        <taxon>Danainae</taxon>
        <taxon>Danaini</taxon>
        <taxon>Danaina</taxon>
        <taxon>Danaus</taxon>
        <taxon>Danaus</taxon>
    </lineage>
</organism>
<keyword evidence="1" id="KW-0804">Transcription</keyword>
<proteinExistence type="predicted"/>
<keyword evidence="1" id="KW-0240">DNA-directed RNA polymerase</keyword>
<feature type="non-terminal residue" evidence="1">
    <location>
        <position position="44"/>
    </location>
</feature>
<dbReference type="EMBL" id="AGBW02007715">
    <property type="protein sequence ID" value="OWR54686.1"/>
    <property type="molecule type" value="Genomic_DNA"/>
</dbReference>
<dbReference type="GO" id="GO:0000428">
    <property type="term" value="C:DNA-directed RNA polymerase complex"/>
    <property type="evidence" value="ECO:0007669"/>
    <property type="project" value="UniProtKB-KW"/>
</dbReference>
<dbReference type="InParanoid" id="A0A212FLS8"/>
<gene>
    <name evidence="1" type="ORF">KGM_214929A</name>
</gene>
<protein>
    <submittedName>
        <fullName evidence="1">DNA-directed RNA polymerase 1 subunit RPA2</fullName>
    </submittedName>
</protein>
<keyword evidence="2" id="KW-1185">Reference proteome</keyword>
<name>A0A212FLS8_DANPL</name>
<evidence type="ECO:0000313" key="2">
    <source>
        <dbReference type="Proteomes" id="UP000007151"/>
    </source>
</evidence>
<dbReference type="KEGG" id="dpl:KGM_214929A"/>
<dbReference type="AlphaFoldDB" id="A0A212FLS8"/>
<sequence length="44" mass="5174">MTTRGISNRDERLIKFSLENAFQASQLYDDTHSSSKDIDFLFFK</sequence>
<evidence type="ECO:0000313" key="1">
    <source>
        <dbReference type="EMBL" id="OWR54686.1"/>
    </source>
</evidence>